<dbReference type="FunFam" id="2.40.40.20:FF:000019">
    <property type="entry name" value="DNA-directed RNA polymerase II subunit RPB1"/>
    <property type="match status" value="1"/>
</dbReference>
<keyword evidence="8" id="KW-0479">Metal-binding</keyword>
<keyword evidence="9" id="KW-0862">Zinc</keyword>
<evidence type="ECO:0000256" key="12">
    <source>
        <dbReference type="ARBA" id="ARBA00023242"/>
    </source>
</evidence>
<dbReference type="Pfam" id="PF04997">
    <property type="entry name" value="RNA_pol_Rpb1_1"/>
    <property type="match status" value="1"/>
</dbReference>
<dbReference type="FunFam" id="1.10.132.30:FF:000010">
    <property type="entry name" value="DNA-directed RNA polymerase subunit"/>
    <property type="match status" value="1"/>
</dbReference>
<comment type="catalytic activity">
    <reaction evidence="13 15">
        <text>RNA(n) + a ribonucleoside 5'-triphosphate = RNA(n+1) + diphosphate</text>
        <dbReference type="Rhea" id="RHEA:21248"/>
        <dbReference type="Rhea" id="RHEA-COMP:14527"/>
        <dbReference type="Rhea" id="RHEA-COMP:17342"/>
        <dbReference type="ChEBI" id="CHEBI:33019"/>
        <dbReference type="ChEBI" id="CHEBI:61557"/>
        <dbReference type="ChEBI" id="CHEBI:140395"/>
        <dbReference type="EC" id="2.7.7.6"/>
    </reaction>
</comment>
<proteinExistence type="inferred from homology"/>
<evidence type="ECO:0000256" key="10">
    <source>
        <dbReference type="ARBA" id="ARBA00022842"/>
    </source>
</evidence>
<evidence type="ECO:0000256" key="11">
    <source>
        <dbReference type="ARBA" id="ARBA00023163"/>
    </source>
</evidence>
<dbReference type="CDD" id="cd02735">
    <property type="entry name" value="RNAP_I_Rpa1_C"/>
    <property type="match status" value="1"/>
</dbReference>
<comment type="subunit">
    <text evidence="3">Component of the RNA polymerase I (Pol I) complex consisting of at least 13 subunits.</text>
</comment>
<dbReference type="KEGG" id="eiv:EIN_226230"/>
<dbReference type="Gene3D" id="6.10.250.2940">
    <property type="match status" value="1"/>
</dbReference>
<dbReference type="InterPro" id="IPR007080">
    <property type="entry name" value="RNA_pol_Rpb1_1"/>
</dbReference>
<dbReference type="FunFam" id="1.10.274.100:FF:000012">
    <property type="entry name" value="DNA-directed RNA polymerase subunit"/>
    <property type="match status" value="1"/>
</dbReference>
<comment type="similarity">
    <text evidence="2 15">Belongs to the RNA polymerase beta' chain family.</text>
</comment>
<dbReference type="Pfam" id="PF04983">
    <property type="entry name" value="RNA_pol_Rpb1_3"/>
    <property type="match status" value="1"/>
</dbReference>
<feature type="region of interest" description="Disordered" evidence="16">
    <location>
        <begin position="1289"/>
        <end position="1358"/>
    </location>
</feature>
<dbReference type="GO" id="GO:0003677">
    <property type="term" value="F:DNA binding"/>
    <property type="evidence" value="ECO:0007669"/>
    <property type="project" value="InterPro"/>
</dbReference>
<evidence type="ECO:0000256" key="15">
    <source>
        <dbReference type="RuleBase" id="RU004279"/>
    </source>
</evidence>
<dbReference type="OrthoDB" id="270392at2759"/>
<evidence type="ECO:0000256" key="9">
    <source>
        <dbReference type="ARBA" id="ARBA00022833"/>
    </source>
</evidence>
<dbReference type="CDD" id="cd01435">
    <property type="entry name" value="RNAP_I_RPA1_N"/>
    <property type="match status" value="1"/>
</dbReference>
<organism evidence="18 19">
    <name type="scientific">Entamoeba invadens IP1</name>
    <dbReference type="NCBI Taxonomy" id="370355"/>
    <lineage>
        <taxon>Eukaryota</taxon>
        <taxon>Amoebozoa</taxon>
        <taxon>Evosea</taxon>
        <taxon>Archamoebae</taxon>
        <taxon>Mastigamoebida</taxon>
        <taxon>Entamoebidae</taxon>
        <taxon>Entamoeba</taxon>
    </lineage>
</organism>
<dbReference type="SMR" id="A0A0A1U5W2"/>
<dbReference type="InterPro" id="IPR044893">
    <property type="entry name" value="RNA_pol_Rpb1_clamp_domain"/>
</dbReference>
<dbReference type="SMART" id="SM00663">
    <property type="entry name" value="RPOLA_N"/>
    <property type="match status" value="1"/>
</dbReference>
<dbReference type="InterPro" id="IPR038120">
    <property type="entry name" value="Rpb1_funnel_sf"/>
</dbReference>
<dbReference type="InterPro" id="IPR000722">
    <property type="entry name" value="RNA_pol_asu"/>
</dbReference>
<feature type="domain" description="RNA polymerase N-terminal" evidence="17">
    <location>
        <begin position="313"/>
        <end position="622"/>
    </location>
</feature>
<dbReference type="InterPro" id="IPR007083">
    <property type="entry name" value="RNA_pol_Rpb1_4"/>
</dbReference>
<dbReference type="InterPro" id="IPR006592">
    <property type="entry name" value="RNA_pol_N"/>
</dbReference>
<dbReference type="InterPro" id="IPR042102">
    <property type="entry name" value="RNA_pol_Rpb1_3_sf"/>
</dbReference>
<dbReference type="InterPro" id="IPR007081">
    <property type="entry name" value="RNA_pol_Rpb1_5"/>
</dbReference>
<evidence type="ECO:0000256" key="5">
    <source>
        <dbReference type="ARBA" id="ARBA00022553"/>
    </source>
</evidence>
<dbReference type="EC" id="2.7.7.6" evidence="15"/>
<dbReference type="Gene3D" id="4.10.860.120">
    <property type="entry name" value="RNA polymerase II, clamp domain"/>
    <property type="match status" value="1"/>
</dbReference>
<evidence type="ECO:0000313" key="18">
    <source>
        <dbReference type="EMBL" id="ELP88260.1"/>
    </source>
</evidence>
<dbReference type="GO" id="GO:0003899">
    <property type="term" value="F:DNA-directed RNA polymerase activity"/>
    <property type="evidence" value="ECO:0007669"/>
    <property type="project" value="UniProtKB-EC"/>
</dbReference>
<evidence type="ECO:0000256" key="2">
    <source>
        <dbReference type="ARBA" id="ARBA00006460"/>
    </source>
</evidence>
<keyword evidence="7 15" id="KW-0548">Nucleotidyltransferase</keyword>
<dbReference type="InterPro" id="IPR045867">
    <property type="entry name" value="DNA-dir_RpoC_beta_prime"/>
</dbReference>
<dbReference type="Pfam" id="PF04998">
    <property type="entry name" value="RNA_pol_Rpb1_5"/>
    <property type="match status" value="1"/>
</dbReference>
<evidence type="ECO:0000256" key="3">
    <source>
        <dbReference type="ARBA" id="ARBA00011251"/>
    </source>
</evidence>
<dbReference type="Gene3D" id="1.10.274.100">
    <property type="entry name" value="RNA polymerase Rpb1, domain 3"/>
    <property type="match status" value="1"/>
</dbReference>
<keyword evidence="4 15" id="KW-0240">DNA-directed RNA polymerase</keyword>
<sequence>MSQEELRKTFQDKPVDLSQASFDFYSADEIRHLSVKEVTKGATFDLLGNPEENGLYDPSLGVIERRGVCRTCGLNEDNCPGHFGHFELEEPMYNPLMFDQLILLLRSICLECFTLKASQQTLLGVAIELARLDKNDIGGALAINELAEEAKKVQMRANASRGKLKHEQENEEYDYETDVNISNKLLKIFENECSKRIKKEPGYIHTEIQKRNVVKSFLMHMASLSQKKCPCCGKISPKIKKSDNKYSIWFYGETAGVSTKEDGKKYDTTPSFIMNILKQAWEKDKVQKEVLSRLCYTQMRGGDKLDVILPSYHMFFVECLPIPPSRFRPLNRFGNMISDNPQTSYYKAIIENSQNLHLKRGKKEITLTENMLIENMQKGYNQLILNKDSSMPASIKTTLEHKVGLFRSNMMGKRVNYAARTVISPDPFIPTNTFGIPMPFAMRLSVATPVNERNFEEMKKAVVNGPMTWPGALSIEDEWGKTYLLPDDSDPYSVSKRQGEADRLLAVDPTAPRNFKTVRRHVIDGDMILTNRQPTLHKPGIMGHYVKVLKVEKTMRMHYSNCNTFNADFDGDEMNMHLPQSIIARSEIQNIALSDEQYVVPKNGQPLRGLIQDHIISSFMLTKRNTFFNREQFCQIVSDALYGVNESYSISLPTPTILKPTMLWTGKQVVSAILLHVGTNQPHINFTGKCKVSTNEIGEGGYQTEEQKKLRTQKDGFREKWDGANDSQCIIKESVLITGTLDKNQIGASNGGLIHCIYELYNAKTAGLCLSIFSRLLTNYLQRVGHTCSLDDCMLTPEFDAKRTELLNKANEVSRAATAKHFGLTGRSKFDIDVAFSNARRRVESAKDLDNAVKSEVNDCTSLVIKECIPNGQLKAFPWNCLALMTTTGAKGSKVNHSQITCLLGQQELEGRRVPIMATGKTLPSFPRYDASAKAGGFIAARFLTGVPPQEFYFHCMAGREGLIDTAVKTANSGYLQRCIIKMMESLHVEYDYTVRESDGSIVQFMYGDDGIDVMKSAFLNNIDFWAKNYKAIVTKYDTASIARSFKDGYKEAMKLHRDCSKHPEKHDPVLSVYSPGNNLAACSEKYYNLVNQYIKEDKNKDFKEGRLDEKKFRTMMMVRYNKCLVNPGEPVGIVAGQSIGEPSTQMTLNTFHLAGRGDVNVTLGMPRMKELVMFAKRNISTPSMVLYLNDPNQKNTEDLAKKLTKVTLDNIVEGITCIDSIVTEGSVRKRKYHVKLQLVSNYKTLVEFVEKQLVEKIQGAIHTEIVKKLKIKDVNDVTYNDAGNEETGAVVVQEESDKKHEKVKKGLKATRDEDEKSDESSEESVDKNMSEEPEKSEETDKSEESEDEKKKPKKKENKTKITKEVKNLEVEITLGVNDKVSMVSVVEKVITKIVLYECPKIKRGLPLTKKKDGKTLYYVMTEGVNLRKMAEFAEYVDVNTIESNDVYAVSQTYGVEAARAVLINEIGGVFRAYGIEVDSRHLNLVGDAMMFEGEYKPLNRSGMDSNPSVFTKITFETSLSFLAKACMSGQIDNLHSPSSTLTLGKHTTFGTGSFDLLNDYVMKSD</sequence>
<gene>
    <name evidence="18" type="ORF">EIN_226230</name>
</gene>
<dbReference type="Gene3D" id="3.30.1490.180">
    <property type="entry name" value="RNA polymerase ii"/>
    <property type="match status" value="1"/>
</dbReference>
<dbReference type="VEuPathDB" id="AmoebaDB:EIN_226230"/>
<evidence type="ECO:0000256" key="7">
    <source>
        <dbReference type="ARBA" id="ARBA00022695"/>
    </source>
</evidence>
<evidence type="ECO:0000256" key="13">
    <source>
        <dbReference type="ARBA" id="ARBA00048552"/>
    </source>
</evidence>
<dbReference type="InterPro" id="IPR007066">
    <property type="entry name" value="RNA_pol_Rpb1_3"/>
</dbReference>
<evidence type="ECO:0000256" key="6">
    <source>
        <dbReference type="ARBA" id="ARBA00022679"/>
    </source>
</evidence>
<reference evidence="18 19" key="1">
    <citation type="submission" date="2012-10" db="EMBL/GenBank/DDBJ databases">
        <authorList>
            <person name="Zafar N."/>
            <person name="Inman J."/>
            <person name="Hall N."/>
            <person name="Lorenzi H."/>
            <person name="Caler E."/>
        </authorList>
    </citation>
    <scope>NUCLEOTIDE SEQUENCE [LARGE SCALE GENOMIC DNA]</scope>
    <source>
        <strain evidence="18 19">IP1</strain>
    </source>
</reference>
<dbReference type="EMBL" id="KB206756">
    <property type="protein sequence ID" value="ELP88260.1"/>
    <property type="molecule type" value="Genomic_DNA"/>
</dbReference>
<dbReference type="PANTHER" id="PTHR19376">
    <property type="entry name" value="DNA-DIRECTED RNA POLYMERASE"/>
    <property type="match status" value="1"/>
</dbReference>
<comment type="function">
    <text evidence="14">DNA-dependent RNA polymerase catalyzes the transcription of DNA into RNA using the four ribonucleoside triphosphates as substrates. Largest and catalytic core component of RNA polymerase I which synthesizes ribosomal RNA precursors. Forms the polymerase active center together with the second largest subunit. A single stranded DNA template strand of the promoter is positioned within the central active site cleft of Pol I. A bridging helix emanates from RPA1 and crosses the cleft near the catalytic site and is thought to promote translocation of Pol I by acting as a ratchet that moves the RNA-DNA hybrid through the active site by switching from straight to bent conformations at each step of nucleotide addition.</text>
</comment>
<dbReference type="Pfam" id="PF05000">
    <property type="entry name" value="RNA_pol_Rpb1_4"/>
    <property type="match status" value="1"/>
</dbReference>
<dbReference type="Proteomes" id="UP000014680">
    <property type="component" value="Unassembled WGS sequence"/>
</dbReference>
<dbReference type="GO" id="GO:0005736">
    <property type="term" value="C:RNA polymerase I complex"/>
    <property type="evidence" value="ECO:0007669"/>
    <property type="project" value="UniProtKB-ARBA"/>
</dbReference>
<evidence type="ECO:0000259" key="17">
    <source>
        <dbReference type="SMART" id="SM00663"/>
    </source>
</evidence>
<feature type="compositionally biased region" description="Basic and acidic residues" evidence="16">
    <location>
        <begin position="1325"/>
        <end position="1340"/>
    </location>
</feature>
<dbReference type="GeneID" id="14887345"/>
<evidence type="ECO:0000256" key="14">
    <source>
        <dbReference type="ARBA" id="ARBA00053996"/>
    </source>
</evidence>
<dbReference type="Gene3D" id="2.40.40.20">
    <property type="match status" value="1"/>
</dbReference>
<protein>
    <recommendedName>
        <fullName evidence="15">DNA-directed RNA polymerase subunit</fullName>
        <ecNumber evidence="15">2.7.7.6</ecNumber>
    </recommendedName>
</protein>
<keyword evidence="19" id="KW-1185">Reference proteome</keyword>
<name>A0A0A1U5W2_ENTIV</name>
<evidence type="ECO:0000256" key="4">
    <source>
        <dbReference type="ARBA" id="ARBA00022478"/>
    </source>
</evidence>
<keyword evidence="11 15" id="KW-0804">Transcription</keyword>
<evidence type="ECO:0000256" key="1">
    <source>
        <dbReference type="ARBA" id="ARBA00004604"/>
    </source>
</evidence>
<dbReference type="GO" id="GO:0046872">
    <property type="term" value="F:metal ion binding"/>
    <property type="evidence" value="ECO:0007669"/>
    <property type="project" value="UniProtKB-KW"/>
</dbReference>
<dbReference type="Gene3D" id="1.10.132.30">
    <property type="match status" value="1"/>
</dbReference>
<keyword evidence="5" id="KW-0597">Phosphoprotein</keyword>
<keyword evidence="12" id="KW-0539">Nucleus</keyword>
<dbReference type="RefSeq" id="XP_004255031.1">
    <property type="nucleotide sequence ID" value="XM_004254983.1"/>
</dbReference>
<evidence type="ECO:0000256" key="8">
    <source>
        <dbReference type="ARBA" id="ARBA00022723"/>
    </source>
</evidence>
<dbReference type="InterPro" id="IPR015699">
    <property type="entry name" value="DNA-dir_RNA_pol1_lsu_N"/>
</dbReference>
<dbReference type="Gene3D" id="1.10.357.120">
    <property type="match status" value="1"/>
</dbReference>
<dbReference type="Gene3D" id="3.30.70.2850">
    <property type="match status" value="1"/>
</dbReference>
<dbReference type="OMA" id="NREDYQQ"/>
<evidence type="ECO:0000256" key="16">
    <source>
        <dbReference type="SAM" id="MobiDB-lite"/>
    </source>
</evidence>
<evidence type="ECO:0000313" key="19">
    <source>
        <dbReference type="Proteomes" id="UP000014680"/>
    </source>
</evidence>
<dbReference type="Pfam" id="PF00623">
    <property type="entry name" value="RNA_pol_Rpb1_2"/>
    <property type="match status" value="1"/>
</dbReference>
<comment type="subcellular location">
    <subcellularLocation>
        <location evidence="1">Nucleus</location>
        <location evidence="1">Nucleolus</location>
    </subcellularLocation>
</comment>
<accession>A0A0A1U5W2</accession>
<dbReference type="GO" id="GO:0006351">
    <property type="term" value="P:DNA-templated transcription"/>
    <property type="evidence" value="ECO:0007669"/>
    <property type="project" value="InterPro"/>
</dbReference>
<dbReference type="PANTHER" id="PTHR19376:SF11">
    <property type="entry name" value="DNA-DIRECTED RNA POLYMERASE I SUBUNIT RPA1"/>
    <property type="match status" value="1"/>
</dbReference>
<dbReference type="InterPro" id="IPR047107">
    <property type="entry name" value="DNA-dir_RNA_pol1_lsu_C"/>
</dbReference>
<keyword evidence="6 15" id="KW-0808">Transferase</keyword>
<keyword evidence="10" id="KW-0460">Magnesium</keyword>
<dbReference type="SUPFAM" id="SSF64484">
    <property type="entry name" value="beta and beta-prime subunits of DNA dependent RNA-polymerase"/>
    <property type="match status" value="1"/>
</dbReference>